<dbReference type="Proteomes" id="UP000663347">
    <property type="component" value="Chromosome"/>
</dbReference>
<dbReference type="EC" id="5.1.1.7" evidence="3"/>
<evidence type="ECO:0000256" key="3">
    <source>
        <dbReference type="NCBIfam" id="TIGR00652"/>
    </source>
</evidence>
<name>A0A974XE70_9PROT</name>
<evidence type="ECO:0000313" key="4">
    <source>
        <dbReference type="EMBL" id="QSW37994.1"/>
    </source>
</evidence>
<dbReference type="Gene3D" id="3.10.310.10">
    <property type="entry name" value="Diaminopimelate Epimerase, Chain A, domain 1"/>
    <property type="match status" value="2"/>
</dbReference>
<reference evidence="4" key="1">
    <citation type="submission" date="2021-02" db="EMBL/GenBank/DDBJ databases">
        <authorList>
            <person name="Franco D."/>
        </authorList>
    </citation>
    <scope>NUCLEOTIDE SEQUENCE</scope>
    <source>
        <strain evidence="4">RANSCY</strain>
    </source>
</reference>
<keyword evidence="2 4" id="KW-0413">Isomerase</keyword>
<evidence type="ECO:0000256" key="2">
    <source>
        <dbReference type="ARBA" id="ARBA00023235"/>
    </source>
</evidence>
<organism evidence="4 5">
    <name type="scientific">Candidatus Vidania fulgoroideorum</name>
    <dbReference type="NCBI Taxonomy" id="881286"/>
    <lineage>
        <taxon>Bacteria</taxon>
        <taxon>Pseudomonadati</taxon>
        <taxon>Pseudomonadota</taxon>
        <taxon>Betaproteobacteria</taxon>
        <taxon>Candidatus Vidania</taxon>
    </lineage>
</organism>
<dbReference type="EMBL" id="CP071412">
    <property type="protein sequence ID" value="QSW37994.1"/>
    <property type="molecule type" value="Genomic_DNA"/>
</dbReference>
<protein>
    <recommendedName>
        <fullName evidence="3">Diaminopimelate epimerase</fullName>
        <ecNumber evidence="3">5.1.1.7</ecNumber>
    </recommendedName>
</protein>
<reference evidence="4" key="2">
    <citation type="submission" date="2021-03" db="EMBL/GenBank/DDBJ databases">
        <title>Alternative transmission patterns in independently acquired nutritional co-symbionts of Dictyopharidae planthoppers.</title>
        <authorList>
            <person name="Michalik A."/>
            <person name="Lukasik P."/>
        </authorList>
    </citation>
    <scope>NUCLEOTIDE SEQUENCE</scope>
    <source>
        <strain evidence="4">RANSCY</strain>
    </source>
</reference>
<dbReference type="AlphaFoldDB" id="A0A974XE70"/>
<accession>A0A974XE70</accession>
<dbReference type="GO" id="GO:0009089">
    <property type="term" value="P:lysine biosynthetic process via diaminopimelate"/>
    <property type="evidence" value="ECO:0007669"/>
    <property type="project" value="UniProtKB-UniRule"/>
</dbReference>
<dbReference type="GO" id="GO:0005829">
    <property type="term" value="C:cytosol"/>
    <property type="evidence" value="ECO:0007669"/>
    <property type="project" value="TreeGrafter"/>
</dbReference>
<dbReference type="PANTHER" id="PTHR31689:SF0">
    <property type="entry name" value="DIAMINOPIMELATE EPIMERASE"/>
    <property type="match status" value="1"/>
</dbReference>
<dbReference type="InterPro" id="IPR001653">
    <property type="entry name" value="DAP_epimerase_DapF"/>
</dbReference>
<comment type="similarity">
    <text evidence="1">Belongs to the diaminopimelate epimerase family.</text>
</comment>
<sequence>MVLRFVKYSSYGNDFVITNDIDITIRSLYSRNVGIGFDQKISFRHRSKNVFICIIRNNDMTEASNCFNGIRCLSSYIYRKTKIRKIYVITKGGRYKFLCNKRNVKTIISQYKDNFLENMSFLYKKMFFRNICNIKQVNLLLTNIYFNYIDIGNLHLILFSTLDINNKLVFIRNLINNSDVFRNDVNISIFNTKYRKVFTYERGSGITLSCGTGTMASCLVYTLGISKKKLEILSDFGKLVFKKKIKHLSTIGFVNFSYSGKILVR</sequence>
<dbReference type="NCBIfam" id="TIGR00652">
    <property type="entry name" value="DapF"/>
    <property type="match status" value="1"/>
</dbReference>
<dbReference type="PANTHER" id="PTHR31689">
    <property type="entry name" value="DIAMINOPIMELATE EPIMERASE, CHLOROPLASTIC"/>
    <property type="match status" value="1"/>
</dbReference>
<proteinExistence type="inferred from homology"/>
<gene>
    <name evidence="4" type="primary">dapF</name>
    <name evidence="4" type="ORF">JSR06_00095</name>
</gene>
<dbReference type="GO" id="GO:0008837">
    <property type="term" value="F:diaminopimelate epimerase activity"/>
    <property type="evidence" value="ECO:0007669"/>
    <property type="project" value="UniProtKB-UniRule"/>
</dbReference>
<evidence type="ECO:0000313" key="5">
    <source>
        <dbReference type="Proteomes" id="UP000663347"/>
    </source>
</evidence>
<evidence type="ECO:0000256" key="1">
    <source>
        <dbReference type="ARBA" id="ARBA00010219"/>
    </source>
</evidence>
<dbReference type="SUPFAM" id="SSF54506">
    <property type="entry name" value="Diaminopimelate epimerase-like"/>
    <property type="match status" value="2"/>
</dbReference>